<dbReference type="EMBL" id="JAUHHV010000002">
    <property type="protein sequence ID" value="KAK1433322.1"/>
    <property type="molecule type" value="Genomic_DNA"/>
</dbReference>
<reference evidence="1" key="1">
    <citation type="journal article" date="2023" name="bioRxiv">
        <title>Improved chromosome-level genome assembly for marigold (Tagetes erecta).</title>
        <authorList>
            <person name="Jiang F."/>
            <person name="Yuan L."/>
            <person name="Wang S."/>
            <person name="Wang H."/>
            <person name="Xu D."/>
            <person name="Wang A."/>
            <person name="Fan W."/>
        </authorList>
    </citation>
    <scope>NUCLEOTIDE SEQUENCE</scope>
    <source>
        <strain evidence="1">WSJ</strain>
        <tissue evidence="1">Leaf</tissue>
    </source>
</reference>
<organism evidence="1 2">
    <name type="scientific">Tagetes erecta</name>
    <name type="common">African marigold</name>
    <dbReference type="NCBI Taxonomy" id="13708"/>
    <lineage>
        <taxon>Eukaryota</taxon>
        <taxon>Viridiplantae</taxon>
        <taxon>Streptophyta</taxon>
        <taxon>Embryophyta</taxon>
        <taxon>Tracheophyta</taxon>
        <taxon>Spermatophyta</taxon>
        <taxon>Magnoliopsida</taxon>
        <taxon>eudicotyledons</taxon>
        <taxon>Gunneridae</taxon>
        <taxon>Pentapetalae</taxon>
        <taxon>asterids</taxon>
        <taxon>campanulids</taxon>
        <taxon>Asterales</taxon>
        <taxon>Asteraceae</taxon>
        <taxon>Asteroideae</taxon>
        <taxon>Heliantheae alliance</taxon>
        <taxon>Tageteae</taxon>
        <taxon>Tagetes</taxon>
    </lineage>
</organism>
<protein>
    <submittedName>
        <fullName evidence="1">Uncharacterized protein</fullName>
    </submittedName>
</protein>
<keyword evidence="2" id="KW-1185">Reference proteome</keyword>
<evidence type="ECO:0000313" key="2">
    <source>
        <dbReference type="Proteomes" id="UP001229421"/>
    </source>
</evidence>
<evidence type="ECO:0000313" key="1">
    <source>
        <dbReference type="EMBL" id="KAK1433322.1"/>
    </source>
</evidence>
<gene>
    <name evidence="1" type="ORF">QVD17_10232</name>
</gene>
<sequence>MAKKKRSGDDIVGGGDLFRGSEVEDEKALMVDHQHYACSKSNACSFEGRNTNRLDYFSVAAFNVRGDTGTTDYGGGKKRIGGESGTSESGGILASSVVASQDMGNGTGGGFSQIPVMDVADKGNGGGDLVVETLGHDRANGDGTGGKKWIGGEGRGPVVTGWWEKWCCFWYRGK</sequence>
<name>A0AAD8P608_TARER</name>
<dbReference type="Proteomes" id="UP001229421">
    <property type="component" value="Unassembled WGS sequence"/>
</dbReference>
<dbReference type="AlphaFoldDB" id="A0AAD8P608"/>
<proteinExistence type="predicted"/>
<accession>A0AAD8P608</accession>
<comment type="caution">
    <text evidence="1">The sequence shown here is derived from an EMBL/GenBank/DDBJ whole genome shotgun (WGS) entry which is preliminary data.</text>
</comment>